<evidence type="ECO:0000259" key="10">
    <source>
        <dbReference type="PROSITE" id="PS51910"/>
    </source>
</evidence>
<keyword evidence="3" id="KW-0146">Chitin degradation</keyword>
<proteinExistence type="inferred from homology"/>
<dbReference type="RefSeq" id="XP_007397477.1">
    <property type="nucleotide sequence ID" value="XM_007397415.1"/>
</dbReference>
<feature type="signal peptide" evidence="9">
    <location>
        <begin position="1"/>
        <end position="16"/>
    </location>
</feature>
<dbReference type="PROSITE" id="PS51910">
    <property type="entry name" value="GH18_2"/>
    <property type="match status" value="1"/>
</dbReference>
<gene>
    <name evidence="11" type="ORF">PHACADRAFT_61816</name>
</gene>
<feature type="non-terminal residue" evidence="11">
    <location>
        <position position="1"/>
    </location>
</feature>
<protein>
    <submittedName>
        <fullName evidence="11">Glycoside hydrolase family 18 protein</fullName>
    </submittedName>
</protein>
<dbReference type="GO" id="GO:0008843">
    <property type="term" value="F:endochitinase activity"/>
    <property type="evidence" value="ECO:0007669"/>
    <property type="project" value="UniProtKB-EC"/>
</dbReference>
<dbReference type="STRING" id="650164.K5W781"/>
<keyword evidence="4" id="KW-0119">Carbohydrate metabolism</keyword>
<keyword evidence="5 7" id="KW-0326">Glycosidase</keyword>
<dbReference type="GO" id="GO:0008061">
    <property type="term" value="F:chitin binding"/>
    <property type="evidence" value="ECO:0007669"/>
    <property type="project" value="InterPro"/>
</dbReference>
<dbReference type="AlphaFoldDB" id="K5W781"/>
<dbReference type="SUPFAM" id="SSF54556">
    <property type="entry name" value="Chitinase insertion domain"/>
    <property type="match status" value="1"/>
</dbReference>
<dbReference type="GO" id="GO:0006032">
    <property type="term" value="P:chitin catabolic process"/>
    <property type="evidence" value="ECO:0007669"/>
    <property type="project" value="UniProtKB-KW"/>
</dbReference>
<evidence type="ECO:0000256" key="2">
    <source>
        <dbReference type="ARBA" id="ARBA00022801"/>
    </source>
</evidence>
<dbReference type="GeneID" id="18920178"/>
<feature type="chain" id="PRO_5003885388" evidence="9">
    <location>
        <begin position="17"/>
        <end position="449"/>
    </location>
</feature>
<dbReference type="InterPro" id="IPR001579">
    <property type="entry name" value="Glyco_hydro_18_chit_AS"/>
</dbReference>
<comment type="similarity">
    <text evidence="8">Belongs to the glycosyl hydrolase 18 family.</text>
</comment>
<keyword evidence="12" id="KW-1185">Reference proteome</keyword>
<evidence type="ECO:0000313" key="12">
    <source>
        <dbReference type="Proteomes" id="UP000008370"/>
    </source>
</evidence>
<dbReference type="PANTHER" id="PTHR11177:SF392">
    <property type="entry name" value="HAP41P"/>
    <property type="match status" value="1"/>
</dbReference>
<keyword evidence="2 7" id="KW-0378">Hydrolase</keyword>
<dbReference type="InterPro" id="IPR050314">
    <property type="entry name" value="Glycosyl_Hydrlase_18"/>
</dbReference>
<evidence type="ECO:0000256" key="5">
    <source>
        <dbReference type="ARBA" id="ARBA00023295"/>
    </source>
</evidence>
<dbReference type="InterPro" id="IPR011583">
    <property type="entry name" value="Chitinase_II/V-like_cat"/>
</dbReference>
<evidence type="ECO:0000256" key="1">
    <source>
        <dbReference type="ARBA" id="ARBA00000822"/>
    </source>
</evidence>
<dbReference type="GO" id="GO:0000272">
    <property type="term" value="P:polysaccharide catabolic process"/>
    <property type="evidence" value="ECO:0007669"/>
    <property type="project" value="UniProtKB-KW"/>
</dbReference>
<evidence type="ECO:0000256" key="9">
    <source>
        <dbReference type="SAM" id="SignalP"/>
    </source>
</evidence>
<dbReference type="InParanoid" id="K5W781"/>
<accession>K5W781</accession>
<dbReference type="SUPFAM" id="SSF51445">
    <property type="entry name" value="(Trans)glycosidases"/>
    <property type="match status" value="1"/>
</dbReference>
<name>K5W781_PHACS</name>
<dbReference type="HOGENOM" id="CLU_002833_6_1_1"/>
<dbReference type="EMBL" id="JH930473">
    <property type="protein sequence ID" value="EKM54799.1"/>
    <property type="molecule type" value="Genomic_DNA"/>
</dbReference>
<dbReference type="Pfam" id="PF00704">
    <property type="entry name" value="Glyco_hydro_18"/>
    <property type="match status" value="1"/>
</dbReference>
<dbReference type="Proteomes" id="UP000008370">
    <property type="component" value="Unassembled WGS sequence"/>
</dbReference>
<dbReference type="InterPro" id="IPR029070">
    <property type="entry name" value="Chitinase_insertion_sf"/>
</dbReference>
<dbReference type="InterPro" id="IPR001223">
    <property type="entry name" value="Glyco_hydro18_cat"/>
</dbReference>
<comment type="catalytic activity">
    <reaction evidence="1">
        <text>Random endo-hydrolysis of N-acetyl-beta-D-glucosaminide (1-&gt;4)-beta-linkages in chitin and chitodextrins.</text>
        <dbReference type="EC" id="3.2.1.14"/>
    </reaction>
</comment>
<dbReference type="GO" id="GO:0005576">
    <property type="term" value="C:extracellular region"/>
    <property type="evidence" value="ECO:0007669"/>
    <property type="project" value="TreeGrafter"/>
</dbReference>
<sequence>MLSLLTLPFLASAALGASHLPRRDFHHHLARDLAASASVANSTASGNASVDMIAAAYFAGWHANNAAHNFTLDDVSWDKYTHMLYAFAVTDPTQPGNATLAASDEQLLTQLVTKAKNSSVKAMLSIGGWTGARAFSTNVGSEANRTTFVKTVVDLVNNYELDGIDFDWEYPATQGIGCNAVSPNDTANFLTFLQELRADPVGKNIILSAAVPIAPWKDETGSSSTNVSGFAGVLDFLTIMNYDVWGSWSNAVGPNSPLNDTCAPAADQMGSAVSAVQAWTAAGMPAHQIVLGVAGYGHSFTVPPSDAFTSGDDNTLAAYPSFNNTSFPLGDGWDGPQGTDVCGVTDNNPGGNWDYWGLVGEGWIFSNGTARPGIDSRFDECSQTAYVYNQTSQIMVSFDTPAAFKAKGEFIVSAGLRGFNMWEAGGDLQDSLLDSISVATGMQDGDDDD</sequence>
<keyword evidence="9" id="KW-0732">Signal</keyword>
<dbReference type="KEGG" id="pco:PHACADRAFT_61816"/>
<dbReference type="PANTHER" id="PTHR11177">
    <property type="entry name" value="CHITINASE"/>
    <property type="match status" value="1"/>
</dbReference>
<reference evidence="11 12" key="1">
    <citation type="journal article" date="2012" name="BMC Genomics">
        <title>Comparative genomics of the white-rot fungi, Phanerochaete carnosa and P. chrysosporium, to elucidate the genetic basis of the distinct wood types they colonize.</title>
        <authorList>
            <person name="Suzuki H."/>
            <person name="MacDonald J."/>
            <person name="Syed K."/>
            <person name="Salamov A."/>
            <person name="Hori C."/>
            <person name="Aerts A."/>
            <person name="Henrissat B."/>
            <person name="Wiebenga A."/>
            <person name="vanKuyk P.A."/>
            <person name="Barry K."/>
            <person name="Lindquist E."/>
            <person name="LaButti K."/>
            <person name="Lapidus A."/>
            <person name="Lucas S."/>
            <person name="Coutinho P."/>
            <person name="Gong Y."/>
            <person name="Samejima M."/>
            <person name="Mahadevan R."/>
            <person name="Abou-Zaid M."/>
            <person name="de Vries R.P."/>
            <person name="Igarashi K."/>
            <person name="Yadav J.S."/>
            <person name="Grigoriev I.V."/>
            <person name="Master E.R."/>
        </authorList>
    </citation>
    <scope>NUCLEOTIDE SEQUENCE [LARGE SCALE GENOMIC DNA]</scope>
    <source>
        <strain evidence="11 12">HHB-10118-sp</strain>
    </source>
</reference>
<dbReference type="InterPro" id="IPR017853">
    <property type="entry name" value="GH"/>
</dbReference>
<keyword evidence="6" id="KW-0624">Polysaccharide degradation</keyword>
<feature type="domain" description="GH18" evidence="10">
    <location>
        <begin position="52"/>
        <end position="443"/>
    </location>
</feature>
<dbReference type="Gene3D" id="3.10.50.10">
    <property type="match status" value="1"/>
</dbReference>
<dbReference type="Gene3D" id="3.20.20.80">
    <property type="entry name" value="Glycosidases"/>
    <property type="match status" value="1"/>
</dbReference>
<evidence type="ECO:0000313" key="11">
    <source>
        <dbReference type="EMBL" id="EKM54799.1"/>
    </source>
</evidence>
<dbReference type="PROSITE" id="PS01095">
    <property type="entry name" value="GH18_1"/>
    <property type="match status" value="1"/>
</dbReference>
<evidence type="ECO:0000256" key="3">
    <source>
        <dbReference type="ARBA" id="ARBA00023024"/>
    </source>
</evidence>
<dbReference type="SMART" id="SM00636">
    <property type="entry name" value="Glyco_18"/>
    <property type="match status" value="1"/>
</dbReference>
<dbReference type="OrthoDB" id="73875at2759"/>
<evidence type="ECO:0000256" key="7">
    <source>
        <dbReference type="RuleBase" id="RU000489"/>
    </source>
</evidence>
<evidence type="ECO:0000256" key="6">
    <source>
        <dbReference type="ARBA" id="ARBA00023326"/>
    </source>
</evidence>
<evidence type="ECO:0000256" key="8">
    <source>
        <dbReference type="RuleBase" id="RU004453"/>
    </source>
</evidence>
<evidence type="ECO:0000256" key="4">
    <source>
        <dbReference type="ARBA" id="ARBA00023277"/>
    </source>
</evidence>
<organism evidence="11 12">
    <name type="scientific">Phanerochaete carnosa (strain HHB-10118-sp)</name>
    <name type="common">White-rot fungus</name>
    <name type="synonym">Peniophora carnosa</name>
    <dbReference type="NCBI Taxonomy" id="650164"/>
    <lineage>
        <taxon>Eukaryota</taxon>
        <taxon>Fungi</taxon>
        <taxon>Dikarya</taxon>
        <taxon>Basidiomycota</taxon>
        <taxon>Agaricomycotina</taxon>
        <taxon>Agaricomycetes</taxon>
        <taxon>Polyporales</taxon>
        <taxon>Phanerochaetaceae</taxon>
        <taxon>Phanerochaete</taxon>
    </lineage>
</organism>